<feature type="compositionally biased region" description="Low complexity" evidence="8">
    <location>
        <begin position="266"/>
        <end position="279"/>
    </location>
</feature>
<evidence type="ECO:0000256" key="7">
    <source>
        <dbReference type="ARBA" id="ARBA00023242"/>
    </source>
</evidence>
<dbReference type="STRING" id="1380566.A0A179FCN3"/>
<dbReference type="OrthoDB" id="128308at2759"/>
<dbReference type="GO" id="GO:0005737">
    <property type="term" value="C:cytoplasm"/>
    <property type="evidence" value="ECO:0007669"/>
    <property type="project" value="UniProtKB-SubCell"/>
</dbReference>
<feature type="compositionally biased region" description="Basic and acidic residues" evidence="8">
    <location>
        <begin position="193"/>
        <end position="208"/>
    </location>
</feature>
<reference evidence="10 11" key="1">
    <citation type="journal article" date="2016" name="PLoS Pathog.">
        <title>Biosynthesis of antibiotic leucinostatins in bio-control fungus Purpureocillium lilacinum and their inhibition on phytophthora revealed by genome mining.</title>
        <authorList>
            <person name="Wang G."/>
            <person name="Liu Z."/>
            <person name="Lin R."/>
            <person name="Li E."/>
            <person name="Mao Z."/>
            <person name="Ling J."/>
            <person name="Yang Y."/>
            <person name="Yin W.B."/>
            <person name="Xie B."/>
        </authorList>
    </citation>
    <scope>NUCLEOTIDE SEQUENCE [LARGE SCALE GENOMIC DNA]</scope>
    <source>
        <strain evidence="10">170</strain>
    </source>
</reference>
<feature type="region of interest" description="Disordered" evidence="8">
    <location>
        <begin position="1"/>
        <end position="304"/>
    </location>
</feature>
<dbReference type="Pfam" id="PF14474">
    <property type="entry name" value="RTC4"/>
    <property type="match status" value="1"/>
</dbReference>
<comment type="caution">
    <text evidence="10">The sequence shown here is derived from an EMBL/GenBank/DDBJ whole genome shotgun (WGS) entry which is preliminary data.</text>
</comment>
<accession>A0A179FCN3</accession>
<organism evidence="10 11">
    <name type="scientific">Pochonia chlamydosporia 170</name>
    <dbReference type="NCBI Taxonomy" id="1380566"/>
    <lineage>
        <taxon>Eukaryota</taxon>
        <taxon>Fungi</taxon>
        <taxon>Dikarya</taxon>
        <taxon>Ascomycota</taxon>
        <taxon>Pezizomycotina</taxon>
        <taxon>Sordariomycetes</taxon>
        <taxon>Hypocreomycetidae</taxon>
        <taxon>Hypocreales</taxon>
        <taxon>Clavicipitaceae</taxon>
        <taxon>Pochonia</taxon>
    </lineage>
</organism>
<sequence length="543" mass="60315">MGGLLNNEPKLRMAQRRIGLNRNQNTPSLLSRHKPPYKIKVPETIDAPPVSSSDEDDDSDAGFVSPIKPIAQHKSPSKSPQKLNMKKLCSLIDSSESSGEGDERAARAGIKSTNFGTTKGTMTTRETRSKRKDSPVERTENAKDADSKRRRMGETAQRTQRKTSRSTPPASSGEHLRDELGFTKIRRAKATYGKKENSSQEVPVKKGLTDTQLTPSDTNAEVALKKDSATLRVPAVLQSPERTKKNKLLLPSDLPPSSPEDKPKLKLSSSFGSSQSSPGGRREKKLRKFKAVERSPSPPPAVFKMPASISDLQLRKSKNDAIEDSLIDDQTDVQSQTDQVVKSNVDDDGESAEAAATCPWCGEPVDKMLLDDFAKGRRLNVRLQSKFCQKHKKQTATELWEQKSYPEVQWGGLEKRFTMHHELLLNIINGGDSHFRCIHKKNISSGKARSMKKEGNMNPGYYGPRGFNLMCDYLVNEFSDLLKKKAVDDRVISGRGSAAFIQTVLVAELAVRLIMDDMNVTEEEARDILEESKALGEMIHEET</sequence>
<comment type="subcellular location">
    <subcellularLocation>
        <location evidence="3">Cytoplasm</location>
    </subcellularLocation>
    <subcellularLocation>
        <location evidence="2">Nucleus</location>
    </subcellularLocation>
</comment>
<comment type="function">
    <text evidence="1">May be involved in a process influencing telomere capping.</text>
</comment>
<comment type="similarity">
    <text evidence="4">Belongs to the RTC4 family.</text>
</comment>
<gene>
    <name evidence="10" type="ORF">VFPPC_09191</name>
</gene>
<evidence type="ECO:0000256" key="4">
    <source>
        <dbReference type="ARBA" id="ARBA00009461"/>
    </source>
</evidence>
<evidence type="ECO:0000259" key="9">
    <source>
        <dbReference type="SMART" id="SM01312"/>
    </source>
</evidence>
<feature type="domain" description="Restriction of telomere capping protein 4 C-terminal" evidence="9">
    <location>
        <begin position="427"/>
        <end position="542"/>
    </location>
</feature>
<evidence type="ECO:0000256" key="6">
    <source>
        <dbReference type="ARBA" id="ARBA00022490"/>
    </source>
</evidence>
<dbReference type="EMBL" id="LSBJ02000006">
    <property type="protein sequence ID" value="OAQ63335.1"/>
    <property type="molecule type" value="Genomic_DNA"/>
</dbReference>
<dbReference type="GO" id="GO:0005634">
    <property type="term" value="C:nucleus"/>
    <property type="evidence" value="ECO:0007669"/>
    <property type="project" value="UniProtKB-SubCell"/>
</dbReference>
<feature type="compositionally biased region" description="Basic and acidic residues" evidence="8">
    <location>
        <begin position="132"/>
        <end position="147"/>
    </location>
</feature>
<evidence type="ECO:0000256" key="2">
    <source>
        <dbReference type="ARBA" id="ARBA00004123"/>
    </source>
</evidence>
<evidence type="ECO:0000313" key="10">
    <source>
        <dbReference type="EMBL" id="OAQ63335.1"/>
    </source>
</evidence>
<evidence type="ECO:0000313" key="11">
    <source>
        <dbReference type="Proteomes" id="UP000078397"/>
    </source>
</evidence>
<evidence type="ECO:0000256" key="8">
    <source>
        <dbReference type="SAM" id="MobiDB-lite"/>
    </source>
</evidence>
<dbReference type="KEGG" id="pchm:VFPPC_09191"/>
<protein>
    <recommendedName>
        <fullName evidence="5">Restriction of telomere capping protein 4</fullName>
    </recommendedName>
</protein>
<evidence type="ECO:0000256" key="1">
    <source>
        <dbReference type="ARBA" id="ARBA00002738"/>
    </source>
</evidence>
<dbReference type="InterPro" id="IPR028094">
    <property type="entry name" value="RTC4_C"/>
</dbReference>
<keyword evidence="7" id="KW-0539">Nucleus</keyword>
<dbReference type="AlphaFoldDB" id="A0A179FCN3"/>
<dbReference type="PANTHER" id="PTHR41391">
    <property type="entry name" value="RESTRICTION OF TELOMERE CAPPING PROTEIN 4"/>
    <property type="match status" value="1"/>
</dbReference>
<dbReference type="InterPro" id="IPR039024">
    <property type="entry name" value="RTC4"/>
</dbReference>
<dbReference type="Proteomes" id="UP000078397">
    <property type="component" value="Unassembled WGS sequence"/>
</dbReference>
<evidence type="ECO:0000256" key="5">
    <source>
        <dbReference type="ARBA" id="ARBA00015162"/>
    </source>
</evidence>
<dbReference type="SMART" id="SM01312">
    <property type="entry name" value="RTC4"/>
    <property type="match status" value="1"/>
</dbReference>
<dbReference type="PANTHER" id="PTHR41391:SF1">
    <property type="entry name" value="RESTRICTION OF TELOMERE CAPPING PROTEIN 4"/>
    <property type="match status" value="1"/>
</dbReference>
<proteinExistence type="inferred from homology"/>
<feature type="compositionally biased region" description="Polar residues" evidence="8">
    <location>
        <begin position="209"/>
        <end position="219"/>
    </location>
</feature>
<dbReference type="GeneID" id="28851763"/>
<keyword evidence="11" id="KW-1185">Reference proteome</keyword>
<evidence type="ECO:0000256" key="3">
    <source>
        <dbReference type="ARBA" id="ARBA00004496"/>
    </source>
</evidence>
<name>A0A179FCN3_METCM</name>
<feature type="compositionally biased region" description="Low complexity" evidence="8">
    <location>
        <begin position="113"/>
        <end position="124"/>
    </location>
</feature>
<keyword evidence="6" id="KW-0963">Cytoplasm</keyword>
<dbReference type="RefSeq" id="XP_018140915.1">
    <property type="nucleotide sequence ID" value="XM_018287769.1"/>
</dbReference>